<evidence type="ECO:0000313" key="2">
    <source>
        <dbReference type="EMBL" id="KAH7376296.1"/>
    </source>
</evidence>
<sequence length="193" mass="21131">MAHLSQEDSVVKGTSTLGTPFARPRPSKSVLDANKPAVMARTWTRSIILRPSALAASDNHRSSALYNPKVDTAEHADTAPSDPSRHLPFLVHVLLTPISRCQSQTVAIYQHTTHPARVDHRRTTTTHCLPGPDAACVHTMCDFTKNYYIYTSCIDPGAHFFRTSTDGSHKRSCVKGPHERYIVVPGCCPLCGG</sequence>
<dbReference type="EMBL" id="JAGPXD010000001">
    <property type="protein sequence ID" value="KAH7376296.1"/>
    <property type="molecule type" value="Genomic_DNA"/>
</dbReference>
<dbReference type="OrthoDB" id="3443409at2759"/>
<protein>
    <submittedName>
        <fullName evidence="2">Uncharacterized protein</fullName>
    </submittedName>
</protein>
<evidence type="ECO:0000313" key="3">
    <source>
        <dbReference type="Proteomes" id="UP000813385"/>
    </source>
</evidence>
<feature type="compositionally biased region" description="Basic and acidic residues" evidence="1">
    <location>
        <begin position="1"/>
        <end position="10"/>
    </location>
</feature>
<feature type="region of interest" description="Disordered" evidence="1">
    <location>
        <begin position="1"/>
        <end position="33"/>
    </location>
</feature>
<name>A0A8K0TUF7_9PEZI</name>
<reference evidence="2" key="1">
    <citation type="journal article" date="2021" name="Nat. Commun.">
        <title>Genetic determinants of endophytism in the Arabidopsis root mycobiome.</title>
        <authorList>
            <person name="Mesny F."/>
            <person name="Miyauchi S."/>
            <person name="Thiergart T."/>
            <person name="Pickel B."/>
            <person name="Atanasova L."/>
            <person name="Karlsson M."/>
            <person name="Huettel B."/>
            <person name="Barry K.W."/>
            <person name="Haridas S."/>
            <person name="Chen C."/>
            <person name="Bauer D."/>
            <person name="Andreopoulos W."/>
            <person name="Pangilinan J."/>
            <person name="LaButti K."/>
            <person name="Riley R."/>
            <person name="Lipzen A."/>
            <person name="Clum A."/>
            <person name="Drula E."/>
            <person name="Henrissat B."/>
            <person name="Kohler A."/>
            <person name="Grigoriev I.V."/>
            <person name="Martin F.M."/>
            <person name="Hacquard S."/>
        </authorList>
    </citation>
    <scope>NUCLEOTIDE SEQUENCE</scope>
    <source>
        <strain evidence="2">MPI-CAGE-AT-0016</strain>
    </source>
</reference>
<accession>A0A8K0TUF7</accession>
<keyword evidence="3" id="KW-1185">Reference proteome</keyword>
<dbReference type="Proteomes" id="UP000813385">
    <property type="component" value="Unassembled WGS sequence"/>
</dbReference>
<comment type="caution">
    <text evidence="2">The sequence shown here is derived from an EMBL/GenBank/DDBJ whole genome shotgun (WGS) entry which is preliminary data.</text>
</comment>
<gene>
    <name evidence="2" type="ORF">B0T11DRAFT_346368</name>
</gene>
<dbReference type="AlphaFoldDB" id="A0A8K0TUF7"/>
<proteinExistence type="predicted"/>
<organism evidence="2 3">
    <name type="scientific">Plectosphaerella cucumerina</name>
    <dbReference type="NCBI Taxonomy" id="40658"/>
    <lineage>
        <taxon>Eukaryota</taxon>
        <taxon>Fungi</taxon>
        <taxon>Dikarya</taxon>
        <taxon>Ascomycota</taxon>
        <taxon>Pezizomycotina</taxon>
        <taxon>Sordariomycetes</taxon>
        <taxon>Hypocreomycetidae</taxon>
        <taxon>Glomerellales</taxon>
        <taxon>Plectosphaerellaceae</taxon>
        <taxon>Plectosphaerella</taxon>
    </lineage>
</organism>
<evidence type="ECO:0000256" key="1">
    <source>
        <dbReference type="SAM" id="MobiDB-lite"/>
    </source>
</evidence>